<feature type="transmembrane region" description="Helical" evidence="1">
    <location>
        <begin position="28"/>
        <end position="48"/>
    </location>
</feature>
<dbReference type="InterPro" id="IPR007563">
    <property type="entry name" value="DUF554"/>
</dbReference>
<feature type="transmembrane region" description="Helical" evidence="1">
    <location>
        <begin position="98"/>
        <end position="121"/>
    </location>
</feature>
<dbReference type="RefSeq" id="WP_183694051.1">
    <property type="nucleotide sequence ID" value="NZ_JACICA010000001.1"/>
</dbReference>
<dbReference type="Pfam" id="PF04474">
    <property type="entry name" value="DUF554"/>
    <property type="match status" value="1"/>
</dbReference>
<feature type="transmembrane region" description="Helical" evidence="1">
    <location>
        <begin position="199"/>
        <end position="215"/>
    </location>
</feature>
<keyword evidence="1" id="KW-1133">Transmembrane helix</keyword>
<keyword evidence="1" id="KW-0812">Transmembrane</keyword>
<dbReference type="PANTHER" id="PTHR36111:SF2">
    <property type="entry name" value="INNER MEMBRANE PROTEIN"/>
    <property type="match status" value="1"/>
</dbReference>
<protein>
    <recommendedName>
        <fullName evidence="4">DUF554 domain-containing protein</fullName>
    </recommendedName>
</protein>
<keyword evidence="1" id="KW-0472">Membrane</keyword>
<comment type="caution">
    <text evidence="2">The sequence shown here is derived from an EMBL/GenBank/DDBJ whole genome shotgun (WGS) entry which is preliminary data.</text>
</comment>
<dbReference type="Proteomes" id="UP000541425">
    <property type="component" value="Unassembled WGS sequence"/>
</dbReference>
<evidence type="ECO:0000313" key="3">
    <source>
        <dbReference type="Proteomes" id="UP000541425"/>
    </source>
</evidence>
<evidence type="ECO:0008006" key="4">
    <source>
        <dbReference type="Google" id="ProtNLM"/>
    </source>
</evidence>
<sequence length="240" mass="25433">MLAIFINVLAIIAGGFVGSITKRSLNVKYLNALATGMGIAVLVMGINVAMQNMSKSDNPVLFIFCLAAGGLIGTMLNLDGNMERASKKLQRKKPKIDGAPSVAEGITTATLLCCVGTLAMMGPILSAIYGDDTYLYTNATLDFVTLVIVASTYGFGSALSSIPVLLWMSFFYFIGWLFKGSISMSPDSLSAQIITETNIVGGVLIAAAGLGVLHIKDCKTVNLLPSLLLPMIYLCIRSLF</sequence>
<organism evidence="2 3">
    <name type="scientific">Alloprevotella rava</name>
    <dbReference type="NCBI Taxonomy" id="671218"/>
    <lineage>
        <taxon>Bacteria</taxon>
        <taxon>Pseudomonadati</taxon>
        <taxon>Bacteroidota</taxon>
        <taxon>Bacteroidia</taxon>
        <taxon>Bacteroidales</taxon>
        <taxon>Prevotellaceae</taxon>
        <taxon>Alloprevotella</taxon>
    </lineage>
</organism>
<evidence type="ECO:0000256" key="1">
    <source>
        <dbReference type="SAM" id="Phobius"/>
    </source>
</evidence>
<proteinExistence type="predicted"/>
<gene>
    <name evidence="2" type="ORF">FHS60_000321</name>
</gene>
<evidence type="ECO:0000313" key="2">
    <source>
        <dbReference type="EMBL" id="MBB3701879.1"/>
    </source>
</evidence>
<accession>A0A7W5UD74</accession>
<dbReference type="AlphaFoldDB" id="A0A7W5UD74"/>
<reference evidence="2 3" key="1">
    <citation type="submission" date="2020-08" db="EMBL/GenBank/DDBJ databases">
        <title>Genomic Encyclopedia of Type Strains, Phase IV (KMG-IV): sequencing the most valuable type-strain genomes for metagenomic binning, comparative biology and taxonomic classification.</title>
        <authorList>
            <person name="Goeker M."/>
        </authorList>
    </citation>
    <scope>NUCLEOTIDE SEQUENCE [LARGE SCALE GENOMIC DNA]</scope>
    <source>
        <strain evidence="2 3">DSM 22548</strain>
    </source>
</reference>
<name>A0A7W5UD74_9BACT</name>
<dbReference type="PANTHER" id="PTHR36111">
    <property type="entry name" value="INNER MEMBRANE PROTEIN-RELATED"/>
    <property type="match status" value="1"/>
</dbReference>
<feature type="transmembrane region" description="Helical" evidence="1">
    <location>
        <begin position="159"/>
        <end position="178"/>
    </location>
</feature>
<feature type="transmembrane region" description="Helical" evidence="1">
    <location>
        <begin position="60"/>
        <end position="78"/>
    </location>
</feature>
<feature type="transmembrane region" description="Helical" evidence="1">
    <location>
        <begin position="133"/>
        <end position="153"/>
    </location>
</feature>
<dbReference type="EMBL" id="JACICA010000001">
    <property type="protein sequence ID" value="MBB3701879.1"/>
    <property type="molecule type" value="Genomic_DNA"/>
</dbReference>